<keyword evidence="4" id="KW-0547">Nucleotide-binding</keyword>
<dbReference type="EMBL" id="JAQOSP010000152">
    <property type="protein sequence ID" value="MDJ1172417.1"/>
    <property type="molecule type" value="Genomic_DNA"/>
</dbReference>
<organism evidence="6 7">
    <name type="scientific">Roseofilum acuticapitatum BLCC-M154</name>
    <dbReference type="NCBI Taxonomy" id="3022444"/>
    <lineage>
        <taxon>Bacteria</taxon>
        <taxon>Bacillati</taxon>
        <taxon>Cyanobacteriota</taxon>
        <taxon>Cyanophyceae</taxon>
        <taxon>Desertifilales</taxon>
        <taxon>Desertifilaceae</taxon>
        <taxon>Roseofilum</taxon>
        <taxon>Roseofilum acuticapitatum</taxon>
    </lineage>
</organism>
<comment type="caution">
    <text evidence="6">The sequence shown here is derived from an EMBL/GenBank/DDBJ whole genome shotgun (WGS) entry which is preliminary data.</text>
</comment>
<dbReference type="PANTHER" id="PTHR34139:SF1">
    <property type="entry name" value="RNASE MJ1380-RELATED"/>
    <property type="match status" value="1"/>
</dbReference>
<evidence type="ECO:0000313" key="7">
    <source>
        <dbReference type="Proteomes" id="UP001235303"/>
    </source>
</evidence>
<evidence type="ECO:0000313" key="6">
    <source>
        <dbReference type="EMBL" id="MDJ1172417.1"/>
    </source>
</evidence>
<dbReference type="InterPro" id="IPR051813">
    <property type="entry name" value="HepT_RNase_toxin"/>
</dbReference>
<dbReference type="RefSeq" id="WP_283756167.1">
    <property type="nucleotide sequence ID" value="NZ_JAQOSP010000152.1"/>
</dbReference>
<dbReference type="Pfam" id="PF01934">
    <property type="entry name" value="HepT-like"/>
    <property type="match status" value="1"/>
</dbReference>
<name>A0ABT7B0R7_9CYAN</name>
<gene>
    <name evidence="6" type="ORF">PMG71_23585</name>
</gene>
<evidence type="ECO:0000256" key="3">
    <source>
        <dbReference type="ARBA" id="ARBA00022722"/>
    </source>
</evidence>
<evidence type="ECO:0000256" key="5">
    <source>
        <dbReference type="ARBA" id="ARBA00022801"/>
    </source>
</evidence>
<dbReference type="PANTHER" id="PTHR34139">
    <property type="entry name" value="UPF0331 PROTEIN MJ0127"/>
    <property type="match status" value="1"/>
</dbReference>
<reference evidence="6 7" key="1">
    <citation type="submission" date="2023-01" db="EMBL/GenBank/DDBJ databases">
        <title>Novel diversity within Roseofilum (Cyanobacteria; Desertifilaceae) from marine benthic mats with descriptions of four novel species.</title>
        <authorList>
            <person name="Wang Y."/>
            <person name="Berthold D.E."/>
            <person name="Hu J."/>
            <person name="Lefler F.W."/>
            <person name="Laughinghouse H.D. IV."/>
        </authorList>
    </citation>
    <scope>NUCLEOTIDE SEQUENCE [LARGE SCALE GENOMIC DNA]</scope>
    <source>
        <strain evidence="6 7">BLCC-M154</strain>
    </source>
</reference>
<keyword evidence="3" id="KW-0540">Nuclease</keyword>
<accession>A0ABT7B0R7</accession>
<dbReference type="InterPro" id="IPR008201">
    <property type="entry name" value="HepT-like"/>
</dbReference>
<protein>
    <submittedName>
        <fullName evidence="6">DUF86 domain-containing protein</fullName>
    </submittedName>
</protein>
<keyword evidence="2" id="KW-1277">Toxin-antitoxin system</keyword>
<keyword evidence="7" id="KW-1185">Reference proteome</keyword>
<dbReference type="Proteomes" id="UP001235303">
    <property type="component" value="Unassembled WGS sequence"/>
</dbReference>
<evidence type="ECO:0000256" key="2">
    <source>
        <dbReference type="ARBA" id="ARBA00022649"/>
    </source>
</evidence>
<evidence type="ECO:0000256" key="1">
    <source>
        <dbReference type="ARBA" id="ARBA00022553"/>
    </source>
</evidence>
<keyword evidence="5" id="KW-0378">Hydrolase</keyword>
<keyword evidence="1" id="KW-0597">Phosphoprotein</keyword>
<dbReference type="SUPFAM" id="SSF81593">
    <property type="entry name" value="Nucleotidyltransferase substrate binding subunit/domain"/>
    <property type="match status" value="1"/>
</dbReference>
<sequence length="118" mass="13900">MPSRSWQLRIQDILDAIARIQQATAGMSYEQFEDLEDLALHGLLYNFMIVGEATVNVPDFIQSRYPQIPWRSMRDMRNVVVHEYFQVNLDRMWITIDEDLPVVVPMLETLLQQEMGQE</sequence>
<evidence type="ECO:0000256" key="4">
    <source>
        <dbReference type="ARBA" id="ARBA00022741"/>
    </source>
</evidence>
<proteinExistence type="predicted"/>